<dbReference type="EMBL" id="JAPFFL010000003">
    <property type="protein sequence ID" value="KAJ6735730.1"/>
    <property type="molecule type" value="Genomic_DNA"/>
</dbReference>
<dbReference type="Proteomes" id="UP001151529">
    <property type="component" value="Chromosome 5"/>
</dbReference>
<dbReference type="Pfam" id="PF00428">
    <property type="entry name" value="Ribosomal_60s"/>
    <property type="match status" value="1"/>
</dbReference>
<sequence length="83" mass="9018">MPPVAVNLAYSLVRLQDPSKFVVAAAAAAAASGESSPNGQPKEEEKKEEPSEESDDDMEGYRREEAKTPHENEKFHPLANPPV</sequence>
<name>A0A9Q0UTX7_SALVM</name>
<protein>
    <submittedName>
        <fullName evidence="2">Uncharacterized protein</fullName>
    </submittedName>
</protein>
<accession>A0A9Q0UTX7</accession>
<keyword evidence="3" id="KW-1185">Reference proteome</keyword>
<reference evidence="2" key="2">
    <citation type="journal article" date="2023" name="Int. J. Mol. Sci.">
        <title>De Novo Assembly and Annotation of 11 Diverse Shrub Willow (Salix) Genomes Reveals Novel Gene Organization in Sex-Linked Regions.</title>
        <authorList>
            <person name="Hyden B."/>
            <person name="Feng K."/>
            <person name="Yates T.B."/>
            <person name="Jawdy S."/>
            <person name="Cereghino C."/>
            <person name="Smart L.B."/>
            <person name="Muchero W."/>
        </authorList>
    </citation>
    <scope>NUCLEOTIDE SEQUENCE [LARGE SCALE GENOMIC DNA]</scope>
    <source>
        <tissue evidence="2">Shoot tip</tissue>
    </source>
</reference>
<dbReference type="AlphaFoldDB" id="A0A9Q0UTX7"/>
<feature type="compositionally biased region" description="Basic and acidic residues" evidence="1">
    <location>
        <begin position="59"/>
        <end position="76"/>
    </location>
</feature>
<evidence type="ECO:0000313" key="2">
    <source>
        <dbReference type="EMBL" id="KAJ6735730.1"/>
    </source>
</evidence>
<evidence type="ECO:0000313" key="3">
    <source>
        <dbReference type="Proteomes" id="UP001151529"/>
    </source>
</evidence>
<proteinExistence type="predicted"/>
<comment type="caution">
    <text evidence="2">The sequence shown here is derived from an EMBL/GenBank/DDBJ whole genome shotgun (WGS) entry which is preliminary data.</text>
</comment>
<organism evidence="2 3">
    <name type="scientific">Salix viminalis</name>
    <name type="common">Common osier</name>
    <name type="synonym">Basket willow</name>
    <dbReference type="NCBI Taxonomy" id="40686"/>
    <lineage>
        <taxon>Eukaryota</taxon>
        <taxon>Viridiplantae</taxon>
        <taxon>Streptophyta</taxon>
        <taxon>Embryophyta</taxon>
        <taxon>Tracheophyta</taxon>
        <taxon>Spermatophyta</taxon>
        <taxon>Magnoliopsida</taxon>
        <taxon>eudicotyledons</taxon>
        <taxon>Gunneridae</taxon>
        <taxon>Pentapetalae</taxon>
        <taxon>rosids</taxon>
        <taxon>fabids</taxon>
        <taxon>Malpighiales</taxon>
        <taxon>Salicaceae</taxon>
        <taxon>Saliceae</taxon>
        <taxon>Salix</taxon>
    </lineage>
</organism>
<evidence type="ECO:0000256" key="1">
    <source>
        <dbReference type="SAM" id="MobiDB-lite"/>
    </source>
</evidence>
<gene>
    <name evidence="2" type="ORF">OIU85_017996</name>
</gene>
<reference evidence="2" key="1">
    <citation type="submission" date="2022-11" db="EMBL/GenBank/DDBJ databases">
        <authorList>
            <person name="Hyden B.L."/>
            <person name="Feng K."/>
            <person name="Yates T."/>
            <person name="Jawdy S."/>
            <person name="Smart L.B."/>
            <person name="Muchero W."/>
        </authorList>
    </citation>
    <scope>NUCLEOTIDE SEQUENCE</scope>
    <source>
        <tissue evidence="2">Shoot tip</tissue>
    </source>
</reference>
<feature type="region of interest" description="Disordered" evidence="1">
    <location>
        <begin position="27"/>
        <end position="83"/>
    </location>
</feature>